<dbReference type="RefSeq" id="XP_025401289.1">
    <property type="nucleotide sequence ID" value="XM_025546447.1"/>
</dbReference>
<proteinExistence type="predicted"/>
<gene>
    <name evidence="1" type="ORF">BO70DRAFT_394295</name>
</gene>
<dbReference type="STRING" id="1448321.A0A317WLN1"/>
<keyword evidence="2" id="KW-1185">Reference proteome</keyword>
<dbReference type="AlphaFoldDB" id="A0A317WLN1"/>
<evidence type="ECO:0000313" key="1">
    <source>
        <dbReference type="EMBL" id="PWY87406.1"/>
    </source>
</evidence>
<protein>
    <submittedName>
        <fullName evidence="1">Uncharacterized protein</fullName>
    </submittedName>
</protein>
<comment type="caution">
    <text evidence="1">The sequence shown here is derived from an EMBL/GenBank/DDBJ whole genome shotgun (WGS) entry which is preliminary data.</text>
</comment>
<dbReference type="OrthoDB" id="1470350at2759"/>
<dbReference type="EMBL" id="MSFL01000006">
    <property type="protein sequence ID" value="PWY87406.1"/>
    <property type="molecule type" value="Genomic_DNA"/>
</dbReference>
<sequence length="188" mass="21733">MVLNRINGTWEGLGAVTTLIHKGFFDQVLVSFGCDFDRLPTLRRPNPPTALNPRGKDIISLTEDFFRRQLLPGPTFDILVDRYRAALNELLGWDRLTTLYPMIHATRTKPISLYDLWPDLMINATQGSFSGSDSNMTTGLRTFTDEFWKLLRPIRIRRLLQQAWLETYKELGVHEDDQAAMLVMIYWA</sequence>
<name>A0A317WLN1_9EURO</name>
<organism evidence="1 2">
    <name type="scientific">Aspergillus heteromorphus CBS 117.55</name>
    <dbReference type="NCBI Taxonomy" id="1448321"/>
    <lineage>
        <taxon>Eukaryota</taxon>
        <taxon>Fungi</taxon>
        <taxon>Dikarya</taxon>
        <taxon>Ascomycota</taxon>
        <taxon>Pezizomycotina</taxon>
        <taxon>Eurotiomycetes</taxon>
        <taxon>Eurotiomycetidae</taxon>
        <taxon>Eurotiales</taxon>
        <taxon>Aspergillaceae</taxon>
        <taxon>Aspergillus</taxon>
        <taxon>Aspergillus subgen. Circumdati</taxon>
    </lineage>
</organism>
<evidence type="ECO:0000313" key="2">
    <source>
        <dbReference type="Proteomes" id="UP000247233"/>
    </source>
</evidence>
<reference evidence="1 2" key="1">
    <citation type="submission" date="2016-12" db="EMBL/GenBank/DDBJ databases">
        <title>The genomes of Aspergillus section Nigri reveals drivers in fungal speciation.</title>
        <authorList>
            <consortium name="DOE Joint Genome Institute"/>
            <person name="Vesth T.C."/>
            <person name="Nybo J."/>
            <person name="Theobald S."/>
            <person name="Brandl J."/>
            <person name="Frisvad J.C."/>
            <person name="Nielsen K.F."/>
            <person name="Lyhne E.K."/>
            <person name="Kogle M.E."/>
            <person name="Kuo A."/>
            <person name="Riley R."/>
            <person name="Clum A."/>
            <person name="Nolan M."/>
            <person name="Lipzen A."/>
            <person name="Salamov A."/>
            <person name="Henrissat B."/>
            <person name="Wiebenga A."/>
            <person name="De Vries R.P."/>
            <person name="Grigoriev I.V."/>
            <person name="Mortensen U.H."/>
            <person name="Andersen M.R."/>
            <person name="Baker S.E."/>
        </authorList>
    </citation>
    <scope>NUCLEOTIDE SEQUENCE [LARGE SCALE GENOMIC DNA]</scope>
    <source>
        <strain evidence="1 2">CBS 117.55</strain>
    </source>
</reference>
<dbReference type="GeneID" id="37068684"/>
<dbReference type="Proteomes" id="UP000247233">
    <property type="component" value="Unassembled WGS sequence"/>
</dbReference>
<dbReference type="VEuPathDB" id="FungiDB:BO70DRAFT_394295"/>
<accession>A0A317WLN1</accession>